<organism evidence="1">
    <name type="scientific">marine sediment metagenome</name>
    <dbReference type="NCBI Taxonomy" id="412755"/>
    <lineage>
        <taxon>unclassified sequences</taxon>
        <taxon>metagenomes</taxon>
        <taxon>ecological metagenomes</taxon>
    </lineage>
</organism>
<dbReference type="AlphaFoldDB" id="A0A0F9HP66"/>
<accession>A0A0F9HP66</accession>
<sequence length="59" mass="6811">MILRIDKNMARVIARSDFGDSMTDPEKNDPTLLKRLIIMKRKIRKKLGEKMSGEYTGSL</sequence>
<gene>
    <name evidence="1" type="ORF">LCGC14_1974380</name>
</gene>
<protein>
    <submittedName>
        <fullName evidence="1">Uncharacterized protein</fullName>
    </submittedName>
</protein>
<evidence type="ECO:0000313" key="1">
    <source>
        <dbReference type="EMBL" id="KKL83475.1"/>
    </source>
</evidence>
<reference evidence="1" key="1">
    <citation type="journal article" date="2015" name="Nature">
        <title>Complex archaea that bridge the gap between prokaryotes and eukaryotes.</title>
        <authorList>
            <person name="Spang A."/>
            <person name="Saw J.H."/>
            <person name="Jorgensen S.L."/>
            <person name="Zaremba-Niedzwiedzka K."/>
            <person name="Martijn J."/>
            <person name="Lind A.E."/>
            <person name="van Eijk R."/>
            <person name="Schleper C."/>
            <person name="Guy L."/>
            <person name="Ettema T.J."/>
        </authorList>
    </citation>
    <scope>NUCLEOTIDE SEQUENCE</scope>
</reference>
<name>A0A0F9HP66_9ZZZZ</name>
<proteinExistence type="predicted"/>
<dbReference type="EMBL" id="LAZR01021969">
    <property type="protein sequence ID" value="KKL83475.1"/>
    <property type="molecule type" value="Genomic_DNA"/>
</dbReference>
<comment type="caution">
    <text evidence="1">The sequence shown here is derived from an EMBL/GenBank/DDBJ whole genome shotgun (WGS) entry which is preliminary data.</text>
</comment>